<dbReference type="HOGENOM" id="CLU_2994249_0_0_6"/>
<dbReference type="KEGG" id="ctu:CTU_27640"/>
<keyword evidence="3" id="KW-1185">Reference proteome</keyword>
<feature type="region of interest" description="Disordered" evidence="1">
    <location>
        <begin position="1"/>
        <end position="21"/>
    </location>
</feature>
<reference evidence="3" key="2">
    <citation type="journal article" date="2011" name="J. Bacteriol.">
        <title>Complete genome sequence of Cronobacter turicensis LMG 23827, a food-borne pathogen causing deaths in neonates.</title>
        <authorList>
            <person name="Stephan R."/>
            <person name="Lehner A."/>
            <person name="Tischler P."/>
            <person name="Rattei T."/>
        </authorList>
    </citation>
    <scope>NUCLEOTIDE SEQUENCE [LARGE SCALE GENOMIC DNA]</scope>
    <source>
        <strain evidence="3">DSM 18703 / CCUG 55852 / LMG 23827 / z3032</strain>
    </source>
</reference>
<organism evidence="2 3">
    <name type="scientific">Cronobacter turicensis (strain DSM 18703 / CCUG 55852 / LMG 23827 / z3032)</name>
    <dbReference type="NCBI Taxonomy" id="693216"/>
    <lineage>
        <taxon>Bacteria</taxon>
        <taxon>Pseudomonadati</taxon>
        <taxon>Pseudomonadota</taxon>
        <taxon>Gammaproteobacteria</taxon>
        <taxon>Enterobacterales</taxon>
        <taxon>Enterobacteriaceae</taxon>
        <taxon>Cronobacter</taxon>
    </lineage>
</organism>
<dbReference type="EMBL" id="FN543093">
    <property type="protein sequence ID" value="CBA32132.1"/>
    <property type="molecule type" value="Genomic_DNA"/>
</dbReference>
<evidence type="ECO:0000313" key="2">
    <source>
        <dbReference type="EMBL" id="CBA32132.1"/>
    </source>
</evidence>
<evidence type="ECO:0000256" key="1">
    <source>
        <dbReference type="SAM" id="MobiDB-lite"/>
    </source>
</evidence>
<proteinExistence type="predicted"/>
<gene>
    <name evidence="2" type="ordered locus">Ctu_27640</name>
</gene>
<reference evidence="2 3" key="1">
    <citation type="journal article" date="2010" name="J. Bacteriol.">
        <title>Complete Genome Sequence of Cronobacter turicensis LMG 23827, a foodborne pathogen causing deaths in neonates.</title>
        <authorList>
            <person name="Stephan R."/>
            <person name="Lehner A."/>
            <person name="Tischler P."/>
            <person name="Rattei T."/>
        </authorList>
    </citation>
    <scope>NUCLEOTIDE SEQUENCE [LARGE SCALE GENOMIC DNA]</scope>
    <source>
        <strain evidence="3">DSM 18703 / CCUG 55852 / LMG 23827 / z3032</strain>
    </source>
</reference>
<protein>
    <submittedName>
        <fullName evidence="2">Uncharacterized protein</fullName>
    </submittedName>
</protein>
<evidence type="ECO:0000313" key="3">
    <source>
        <dbReference type="Proteomes" id="UP000002069"/>
    </source>
</evidence>
<dbReference type="Proteomes" id="UP000002069">
    <property type="component" value="Chromosome"/>
</dbReference>
<name>C9XVY9_CROTZ</name>
<sequence length="57" mass="6387">MASAHKLTVVNNKKRAGEPAPRLMPVYTAKNTAFHLPQTTEFAHLFSRSQHRLVSIS</sequence>
<accession>C9XVY9</accession>
<dbReference type="AlphaFoldDB" id="C9XVY9"/>